<keyword evidence="3" id="KW-1185">Reference proteome</keyword>
<proteinExistence type="predicted"/>
<evidence type="ECO:0000313" key="2">
    <source>
        <dbReference type="EMBL" id="KAJ4981386.1"/>
    </source>
</evidence>
<comment type="caution">
    <text evidence="2">The sequence shown here is derived from an EMBL/GenBank/DDBJ whole genome shotgun (WGS) entry which is preliminary data.</text>
</comment>
<keyword evidence="1" id="KW-0472">Membrane</keyword>
<dbReference type="EMBL" id="JAMYWD010000001">
    <property type="protein sequence ID" value="KAJ4981386.1"/>
    <property type="molecule type" value="Genomic_DNA"/>
</dbReference>
<sequence length="113" mass="13208">MKSSSSSFPQWQVSITTISPWFDSANKLTFGFTPPTMAMVVLALFLCIVLETRRVHEQVMVERKTMEINKHWDHFPNMLRKHQRMVDVSLSFLYRILGMEFQISPQPYKAKGV</sequence>
<keyword evidence="1" id="KW-1133">Transmembrane helix</keyword>
<feature type="transmembrane region" description="Helical" evidence="1">
    <location>
        <begin position="28"/>
        <end position="50"/>
    </location>
</feature>
<evidence type="ECO:0000256" key="1">
    <source>
        <dbReference type="SAM" id="Phobius"/>
    </source>
</evidence>
<keyword evidence="1" id="KW-0812">Transmembrane</keyword>
<name>A0A9Q0L343_9MAGN</name>
<evidence type="ECO:0000313" key="3">
    <source>
        <dbReference type="Proteomes" id="UP001141806"/>
    </source>
</evidence>
<dbReference type="Proteomes" id="UP001141806">
    <property type="component" value="Unassembled WGS sequence"/>
</dbReference>
<dbReference type="AlphaFoldDB" id="A0A9Q0L343"/>
<organism evidence="2 3">
    <name type="scientific">Protea cynaroides</name>
    <dbReference type="NCBI Taxonomy" id="273540"/>
    <lineage>
        <taxon>Eukaryota</taxon>
        <taxon>Viridiplantae</taxon>
        <taxon>Streptophyta</taxon>
        <taxon>Embryophyta</taxon>
        <taxon>Tracheophyta</taxon>
        <taxon>Spermatophyta</taxon>
        <taxon>Magnoliopsida</taxon>
        <taxon>Proteales</taxon>
        <taxon>Proteaceae</taxon>
        <taxon>Protea</taxon>
    </lineage>
</organism>
<protein>
    <submittedName>
        <fullName evidence="2">Uncharacterized protein</fullName>
    </submittedName>
</protein>
<gene>
    <name evidence="2" type="ORF">NE237_032223</name>
</gene>
<accession>A0A9Q0L343</accession>
<reference evidence="2" key="1">
    <citation type="journal article" date="2023" name="Plant J.">
        <title>The genome of the king protea, Protea cynaroides.</title>
        <authorList>
            <person name="Chang J."/>
            <person name="Duong T.A."/>
            <person name="Schoeman C."/>
            <person name="Ma X."/>
            <person name="Roodt D."/>
            <person name="Barker N."/>
            <person name="Li Z."/>
            <person name="Van de Peer Y."/>
            <person name="Mizrachi E."/>
        </authorList>
    </citation>
    <scope>NUCLEOTIDE SEQUENCE</scope>
    <source>
        <tissue evidence="2">Young leaves</tissue>
    </source>
</reference>